<dbReference type="Proteomes" id="UP000821845">
    <property type="component" value="Chromosome 9"/>
</dbReference>
<sequence length="83" mass="9335">MTPFRDMRHDWSASVGKRSSTGALSPVRTFSAAAWMDPSETPTSVLVCDVTSERVNLKPFMRGLCTTRTLSFQQQCETFFLLL</sequence>
<reference evidence="1" key="1">
    <citation type="submission" date="2020-05" db="EMBL/GenBank/DDBJ databases">
        <title>Large-scale comparative analyses of tick genomes elucidate their genetic diversity and vector capacities.</title>
        <authorList>
            <person name="Jia N."/>
            <person name="Wang J."/>
            <person name="Shi W."/>
            <person name="Du L."/>
            <person name="Sun Y."/>
            <person name="Zhan W."/>
            <person name="Jiang J."/>
            <person name="Wang Q."/>
            <person name="Zhang B."/>
            <person name="Ji P."/>
            <person name="Sakyi L.B."/>
            <person name="Cui X."/>
            <person name="Yuan T."/>
            <person name="Jiang B."/>
            <person name="Yang W."/>
            <person name="Lam T.T.-Y."/>
            <person name="Chang Q."/>
            <person name="Ding S."/>
            <person name="Wang X."/>
            <person name="Zhu J."/>
            <person name="Ruan X."/>
            <person name="Zhao L."/>
            <person name="Wei J."/>
            <person name="Que T."/>
            <person name="Du C."/>
            <person name="Cheng J."/>
            <person name="Dai P."/>
            <person name="Han X."/>
            <person name="Huang E."/>
            <person name="Gao Y."/>
            <person name="Liu J."/>
            <person name="Shao H."/>
            <person name="Ye R."/>
            <person name="Li L."/>
            <person name="Wei W."/>
            <person name="Wang X."/>
            <person name="Wang C."/>
            <person name="Yang T."/>
            <person name="Huo Q."/>
            <person name="Li W."/>
            <person name="Guo W."/>
            <person name="Chen H."/>
            <person name="Zhou L."/>
            <person name="Ni X."/>
            <person name="Tian J."/>
            <person name="Zhou Y."/>
            <person name="Sheng Y."/>
            <person name="Liu T."/>
            <person name="Pan Y."/>
            <person name="Xia L."/>
            <person name="Li J."/>
            <person name="Zhao F."/>
            <person name="Cao W."/>
        </authorList>
    </citation>
    <scope>NUCLEOTIDE SEQUENCE</scope>
    <source>
        <strain evidence="1">Hyas-2018</strain>
    </source>
</reference>
<evidence type="ECO:0000313" key="1">
    <source>
        <dbReference type="EMBL" id="KAH6922496.1"/>
    </source>
</evidence>
<name>A0ACB7RL24_HYAAI</name>
<keyword evidence="2" id="KW-1185">Reference proteome</keyword>
<evidence type="ECO:0000313" key="2">
    <source>
        <dbReference type="Proteomes" id="UP000821845"/>
    </source>
</evidence>
<organism evidence="1 2">
    <name type="scientific">Hyalomma asiaticum</name>
    <name type="common">Tick</name>
    <dbReference type="NCBI Taxonomy" id="266040"/>
    <lineage>
        <taxon>Eukaryota</taxon>
        <taxon>Metazoa</taxon>
        <taxon>Ecdysozoa</taxon>
        <taxon>Arthropoda</taxon>
        <taxon>Chelicerata</taxon>
        <taxon>Arachnida</taxon>
        <taxon>Acari</taxon>
        <taxon>Parasitiformes</taxon>
        <taxon>Ixodida</taxon>
        <taxon>Ixodoidea</taxon>
        <taxon>Ixodidae</taxon>
        <taxon>Hyalomminae</taxon>
        <taxon>Hyalomma</taxon>
    </lineage>
</organism>
<proteinExistence type="predicted"/>
<comment type="caution">
    <text evidence="1">The sequence shown here is derived from an EMBL/GenBank/DDBJ whole genome shotgun (WGS) entry which is preliminary data.</text>
</comment>
<protein>
    <submittedName>
        <fullName evidence="1">Uncharacterized protein</fullName>
    </submittedName>
</protein>
<gene>
    <name evidence="1" type="ORF">HPB50_015123</name>
</gene>
<dbReference type="EMBL" id="CM023489">
    <property type="protein sequence ID" value="KAH6922496.1"/>
    <property type="molecule type" value="Genomic_DNA"/>
</dbReference>
<accession>A0ACB7RL24</accession>